<protein>
    <submittedName>
        <fullName evidence="1">Uncharacterized protein</fullName>
    </submittedName>
</protein>
<proteinExistence type="predicted"/>
<sequence>MLLITHEGYTSDDFRRGPTLESKILSPFLRENLDFFQFGRFHNQPHKVEKDFEIRRIKKARFKWRVVRN</sequence>
<comment type="caution">
    <text evidence="1">The sequence shown here is derived from an EMBL/GenBank/DDBJ whole genome shotgun (WGS) entry which is preliminary data.</text>
</comment>
<evidence type="ECO:0000313" key="1">
    <source>
        <dbReference type="EMBL" id="EMJ93223.1"/>
    </source>
</evidence>
<dbReference type="AlphaFoldDB" id="M6CWB4"/>
<dbReference type="Proteomes" id="UP000011988">
    <property type="component" value="Unassembled WGS sequence"/>
</dbReference>
<gene>
    <name evidence="1" type="ORF">LEP1GSC194_1831</name>
</gene>
<name>M6CWB4_9LEPT</name>
<dbReference type="PATRIC" id="fig|1218565.3.peg.3249"/>
<dbReference type="EMBL" id="ANIK01000071">
    <property type="protein sequence ID" value="EMJ93223.1"/>
    <property type="molecule type" value="Genomic_DNA"/>
</dbReference>
<accession>M6CWB4</accession>
<evidence type="ECO:0000313" key="2">
    <source>
        <dbReference type="Proteomes" id="UP000011988"/>
    </source>
</evidence>
<organism evidence="1 2">
    <name type="scientific">Leptospira alstonii serovar Sichuan str. 79601</name>
    <dbReference type="NCBI Taxonomy" id="1218565"/>
    <lineage>
        <taxon>Bacteria</taxon>
        <taxon>Pseudomonadati</taxon>
        <taxon>Spirochaetota</taxon>
        <taxon>Spirochaetia</taxon>
        <taxon>Leptospirales</taxon>
        <taxon>Leptospiraceae</taxon>
        <taxon>Leptospira</taxon>
    </lineage>
</organism>
<reference evidence="1 2" key="1">
    <citation type="submission" date="2013-01" db="EMBL/GenBank/DDBJ databases">
        <authorList>
            <person name="Harkins D.M."/>
            <person name="Durkin A.S."/>
            <person name="Brinkac L.M."/>
            <person name="Haft D.H."/>
            <person name="Selengut J.D."/>
            <person name="Sanka R."/>
            <person name="DePew J."/>
            <person name="Purushe J."/>
            <person name="Galloway R.L."/>
            <person name="Vinetz J.M."/>
            <person name="Sutton G.G."/>
            <person name="Nierman W.C."/>
            <person name="Fouts D.E."/>
        </authorList>
    </citation>
    <scope>NUCLEOTIDE SEQUENCE [LARGE SCALE GENOMIC DNA]</scope>
    <source>
        <strain evidence="1 2">79601</strain>
    </source>
</reference>